<dbReference type="Proteomes" id="UP000070458">
    <property type="component" value="Unassembled WGS sequence"/>
</dbReference>
<sequence length="252" mass="24955">MLFPAFAVSLSDSFLTKSAFGITTVLPSFVVTVAFPLSSTTTVEPELTASTAALIASLDALKSASGLSTNSGAITNLSAGLFTASCLVGSAKSVLAFTKSATGIVAVFGCSPCAAGVVTVAFPLSSTTTVASGFTALTFAVISSFNLVSSSGVNAVMSFSKTTLSAGVFTWFPPLTVSLSPSTFTNSLTGIVAVLPSTPGESGVVTVAFPFSSTTTTTPGLTASTATLILAISSGFKLALSATCTLSAGLLM</sequence>
<feature type="transmembrane region" description="Helical" evidence="1">
    <location>
        <begin position="103"/>
        <end position="124"/>
    </location>
</feature>
<reference evidence="2 3" key="1">
    <citation type="submission" date="2016-01" db="EMBL/GenBank/DDBJ databases">
        <title>Highly variable Streptococcus oralis are common among viridans streptococci isolated from primates.</title>
        <authorList>
            <person name="Denapaite D."/>
            <person name="Rieger M."/>
            <person name="Koendgen S."/>
            <person name="Brueckner R."/>
            <person name="Ochigava I."/>
            <person name="Kappeler P."/>
            <person name="Maetz-Rensing K."/>
            <person name="Leendertz F."/>
            <person name="Hakenbeck R."/>
        </authorList>
    </citation>
    <scope>NUCLEOTIDE SEQUENCE [LARGE SCALE GENOMIC DNA]</scope>
    <source>
        <strain evidence="2 3">DD26</strain>
    </source>
</reference>
<accession>A0A139Q0N2</accession>
<proteinExistence type="predicted"/>
<evidence type="ECO:0000256" key="1">
    <source>
        <dbReference type="SAM" id="Phobius"/>
    </source>
</evidence>
<keyword evidence="1" id="KW-0812">Transmembrane</keyword>
<evidence type="ECO:0000313" key="2">
    <source>
        <dbReference type="EMBL" id="KXT96084.1"/>
    </source>
</evidence>
<gene>
    <name evidence="2" type="ORF">SMIDD26_00115</name>
</gene>
<feature type="transmembrane region" description="Helical" evidence="1">
    <location>
        <begin position="73"/>
        <end position="91"/>
    </location>
</feature>
<dbReference type="AlphaFoldDB" id="A0A139Q0N2"/>
<organism evidence="2 3">
    <name type="scientific">Streptococcus mitis</name>
    <dbReference type="NCBI Taxonomy" id="28037"/>
    <lineage>
        <taxon>Bacteria</taxon>
        <taxon>Bacillati</taxon>
        <taxon>Bacillota</taxon>
        <taxon>Bacilli</taxon>
        <taxon>Lactobacillales</taxon>
        <taxon>Streptococcaceae</taxon>
        <taxon>Streptococcus</taxon>
        <taxon>Streptococcus mitis group</taxon>
    </lineage>
</organism>
<evidence type="ECO:0000313" key="3">
    <source>
        <dbReference type="Proteomes" id="UP000070458"/>
    </source>
</evidence>
<protein>
    <submittedName>
        <fullName evidence="2">Uncharacterized protein</fullName>
    </submittedName>
</protein>
<comment type="caution">
    <text evidence="2">The sequence shown here is derived from an EMBL/GenBank/DDBJ whole genome shotgun (WGS) entry which is preliminary data.</text>
</comment>
<keyword evidence="1" id="KW-1133">Transmembrane helix</keyword>
<name>A0A139Q0N2_STRMT</name>
<keyword evidence="1" id="KW-0472">Membrane</keyword>
<feature type="transmembrane region" description="Helical" evidence="1">
    <location>
        <begin position="130"/>
        <end position="148"/>
    </location>
</feature>
<dbReference type="EMBL" id="LQOD01000017">
    <property type="protein sequence ID" value="KXT96084.1"/>
    <property type="molecule type" value="Genomic_DNA"/>
</dbReference>